<dbReference type="OrthoDB" id="9815017at2"/>
<sequence length="244" mass="27797">MTALRKNSSEALYVQLVEALIQRINDQYEPGDKILSEREICETYGVSRTTVRQALTELLNMGYIYKRHGLGTFVADRHANRKNLAESYSFTEGMKKIGKTPSSQILDFRLEPASYLLARQLDLLTDEKVYRIDRLRLADGDPMMVERTYLPARIFPGLSAALLEKKPLYEVFRQNYGQKISVANEEIMAALMSKTEAEVLGSSPANPCLKIERFSYNVADEIIEYTISTARADQFSYHLSFQGQ</sequence>
<dbReference type="PANTHER" id="PTHR44846">
    <property type="entry name" value="MANNOSYL-D-GLYCERATE TRANSPORT/METABOLISM SYSTEM REPRESSOR MNGR-RELATED"/>
    <property type="match status" value="1"/>
</dbReference>
<dbReference type="Pfam" id="PF00392">
    <property type="entry name" value="GntR"/>
    <property type="match status" value="1"/>
</dbReference>
<keyword evidence="1" id="KW-0805">Transcription regulation</keyword>
<dbReference type="GO" id="GO:0003700">
    <property type="term" value="F:DNA-binding transcription factor activity"/>
    <property type="evidence" value="ECO:0007669"/>
    <property type="project" value="InterPro"/>
</dbReference>
<dbReference type="Pfam" id="PF07702">
    <property type="entry name" value="UTRA"/>
    <property type="match status" value="1"/>
</dbReference>
<dbReference type="SMART" id="SM00345">
    <property type="entry name" value="HTH_GNTR"/>
    <property type="match status" value="1"/>
</dbReference>
<keyword evidence="3" id="KW-0804">Transcription</keyword>
<dbReference type="InterPro" id="IPR000524">
    <property type="entry name" value="Tscrpt_reg_HTH_GntR"/>
</dbReference>
<dbReference type="InterPro" id="IPR028978">
    <property type="entry name" value="Chorismate_lyase_/UTRA_dom_sf"/>
</dbReference>
<dbReference type="SUPFAM" id="SSF64288">
    <property type="entry name" value="Chorismate lyase-like"/>
    <property type="match status" value="1"/>
</dbReference>
<gene>
    <name evidence="5" type="ORF">CYJ28_04065</name>
</gene>
<dbReference type="PANTHER" id="PTHR44846:SF1">
    <property type="entry name" value="MANNOSYL-D-GLYCERATE TRANSPORT_METABOLISM SYSTEM REPRESSOR MNGR-RELATED"/>
    <property type="match status" value="1"/>
</dbReference>
<accession>A0A2I1MQ89</accession>
<dbReference type="InterPro" id="IPR011663">
    <property type="entry name" value="UTRA"/>
</dbReference>
<evidence type="ECO:0000256" key="3">
    <source>
        <dbReference type="ARBA" id="ARBA00023163"/>
    </source>
</evidence>
<reference evidence="5 6" key="1">
    <citation type="submission" date="2017-12" db="EMBL/GenBank/DDBJ databases">
        <title>Phylogenetic diversity of female urinary microbiome.</title>
        <authorList>
            <person name="Thomas-White K."/>
            <person name="Wolfe A.J."/>
        </authorList>
    </citation>
    <scope>NUCLEOTIDE SEQUENCE [LARGE SCALE GENOMIC DNA]</scope>
    <source>
        <strain evidence="5 6">UMB0139</strain>
    </source>
</reference>
<dbReference type="Gene3D" id="3.40.1410.10">
    <property type="entry name" value="Chorismate lyase-like"/>
    <property type="match status" value="1"/>
</dbReference>
<feature type="domain" description="HTH gntR-type" evidence="4">
    <location>
        <begin position="10"/>
        <end position="77"/>
    </location>
</feature>
<dbReference type="AlphaFoldDB" id="A0A2I1MQ89"/>
<evidence type="ECO:0000256" key="1">
    <source>
        <dbReference type="ARBA" id="ARBA00023015"/>
    </source>
</evidence>
<keyword evidence="2" id="KW-0238">DNA-binding</keyword>
<dbReference type="SMART" id="SM00866">
    <property type="entry name" value="UTRA"/>
    <property type="match status" value="1"/>
</dbReference>
<organism evidence="5 6">
    <name type="scientific">Aerococcus sanguinicola</name>
    <dbReference type="NCBI Taxonomy" id="119206"/>
    <lineage>
        <taxon>Bacteria</taxon>
        <taxon>Bacillati</taxon>
        <taxon>Bacillota</taxon>
        <taxon>Bacilli</taxon>
        <taxon>Lactobacillales</taxon>
        <taxon>Aerococcaceae</taxon>
        <taxon>Aerococcus</taxon>
    </lineage>
</organism>
<dbReference type="CDD" id="cd07377">
    <property type="entry name" value="WHTH_GntR"/>
    <property type="match status" value="1"/>
</dbReference>
<dbReference type="Gene3D" id="1.10.10.10">
    <property type="entry name" value="Winged helix-like DNA-binding domain superfamily/Winged helix DNA-binding domain"/>
    <property type="match status" value="1"/>
</dbReference>
<dbReference type="EMBL" id="PKGY01000002">
    <property type="protein sequence ID" value="PKZ22296.1"/>
    <property type="molecule type" value="Genomic_DNA"/>
</dbReference>
<dbReference type="InterPro" id="IPR036390">
    <property type="entry name" value="WH_DNA-bd_sf"/>
</dbReference>
<dbReference type="GO" id="GO:0003677">
    <property type="term" value="F:DNA binding"/>
    <property type="evidence" value="ECO:0007669"/>
    <property type="project" value="UniProtKB-KW"/>
</dbReference>
<dbReference type="InterPro" id="IPR036388">
    <property type="entry name" value="WH-like_DNA-bd_sf"/>
</dbReference>
<dbReference type="SUPFAM" id="SSF46785">
    <property type="entry name" value="Winged helix' DNA-binding domain"/>
    <property type="match status" value="1"/>
</dbReference>
<proteinExistence type="predicted"/>
<evidence type="ECO:0000313" key="6">
    <source>
        <dbReference type="Proteomes" id="UP000234239"/>
    </source>
</evidence>
<name>A0A2I1MQ89_9LACT</name>
<evidence type="ECO:0000256" key="2">
    <source>
        <dbReference type="ARBA" id="ARBA00023125"/>
    </source>
</evidence>
<comment type="caution">
    <text evidence="5">The sequence shown here is derived from an EMBL/GenBank/DDBJ whole genome shotgun (WGS) entry which is preliminary data.</text>
</comment>
<dbReference type="GO" id="GO:0045892">
    <property type="term" value="P:negative regulation of DNA-templated transcription"/>
    <property type="evidence" value="ECO:0007669"/>
    <property type="project" value="TreeGrafter"/>
</dbReference>
<dbReference type="PRINTS" id="PR00035">
    <property type="entry name" value="HTHGNTR"/>
</dbReference>
<evidence type="ECO:0000259" key="4">
    <source>
        <dbReference type="PROSITE" id="PS50949"/>
    </source>
</evidence>
<dbReference type="InterPro" id="IPR050679">
    <property type="entry name" value="Bact_HTH_transcr_reg"/>
</dbReference>
<evidence type="ECO:0000313" key="5">
    <source>
        <dbReference type="EMBL" id="PKZ22296.1"/>
    </source>
</evidence>
<protein>
    <submittedName>
        <fullName evidence="5">GntR family transcriptional regulator</fullName>
    </submittedName>
</protein>
<dbReference type="RefSeq" id="WP_070486308.1">
    <property type="nucleotide sequence ID" value="NZ_CAJHKM010000001.1"/>
</dbReference>
<dbReference type="PROSITE" id="PS50949">
    <property type="entry name" value="HTH_GNTR"/>
    <property type="match status" value="1"/>
</dbReference>
<dbReference type="Proteomes" id="UP000234239">
    <property type="component" value="Unassembled WGS sequence"/>
</dbReference>